<gene>
    <name evidence="3" type="ORF">SEMRO_1896_G304040.1</name>
</gene>
<keyword evidence="2" id="KW-0732">Signal</keyword>
<feature type="compositionally biased region" description="Basic and acidic residues" evidence="1">
    <location>
        <begin position="234"/>
        <end position="244"/>
    </location>
</feature>
<dbReference type="EMBL" id="CAICTM010001894">
    <property type="protein sequence ID" value="CAB9526826.1"/>
    <property type="molecule type" value="Genomic_DNA"/>
</dbReference>
<evidence type="ECO:0000256" key="2">
    <source>
        <dbReference type="SAM" id="SignalP"/>
    </source>
</evidence>
<feature type="compositionally biased region" description="Polar residues" evidence="1">
    <location>
        <begin position="264"/>
        <end position="279"/>
    </location>
</feature>
<feature type="compositionally biased region" description="Polar residues" evidence="1">
    <location>
        <begin position="245"/>
        <end position="256"/>
    </location>
</feature>
<evidence type="ECO:0000313" key="4">
    <source>
        <dbReference type="Proteomes" id="UP001153069"/>
    </source>
</evidence>
<proteinExistence type="predicted"/>
<evidence type="ECO:0000256" key="1">
    <source>
        <dbReference type="SAM" id="MobiDB-lite"/>
    </source>
</evidence>
<comment type="caution">
    <text evidence="3">The sequence shown here is derived from an EMBL/GenBank/DDBJ whole genome shotgun (WGS) entry which is preliminary data.</text>
</comment>
<organism evidence="3 4">
    <name type="scientific">Seminavis robusta</name>
    <dbReference type="NCBI Taxonomy" id="568900"/>
    <lineage>
        <taxon>Eukaryota</taxon>
        <taxon>Sar</taxon>
        <taxon>Stramenopiles</taxon>
        <taxon>Ochrophyta</taxon>
        <taxon>Bacillariophyta</taxon>
        <taxon>Bacillariophyceae</taxon>
        <taxon>Bacillariophycidae</taxon>
        <taxon>Naviculales</taxon>
        <taxon>Naviculaceae</taxon>
        <taxon>Seminavis</taxon>
    </lineage>
</organism>
<reference evidence="3" key="1">
    <citation type="submission" date="2020-06" db="EMBL/GenBank/DDBJ databases">
        <authorList>
            <consortium name="Plant Systems Biology data submission"/>
        </authorList>
    </citation>
    <scope>NUCLEOTIDE SEQUENCE</scope>
    <source>
        <strain evidence="3">D6</strain>
    </source>
</reference>
<protein>
    <submittedName>
        <fullName evidence="3">Uncharacterized protein</fullName>
    </submittedName>
</protein>
<accession>A0A9N8HUX8</accession>
<sequence>MIRQRSYMYCVGSISVVVCLLWTLSLADGATSGLEWRALRSQHNDNKDTNNIRNAKETATRHGLSEPCAGHEDCASGLFCELALVSKFQWEGTCQEILGEVILTMEALDLIQIEDDSDSSEETEEDMDPIFTTMNMTNMTNGSTGSLLMVVMANNNTTINATGEEITDQLINETATHLNNLLDSVLNDLIAFSQDTNATNHTDSASNNSTHQKGKAQSLSKAGDTEEAAQDTTEDTKIVARDGTETTNGVTVNLMNKRSPLAFGTSTTSNSQEGENLSSSKKDEDADATNESTKVTTKQEEETSIGDPSSDATKRKPFTFGSSSDVGSDEEDPGADEELKANTDPDEDTAADNVDSSDSSSSDSDSSDEE</sequence>
<feature type="compositionally biased region" description="Acidic residues" evidence="1">
    <location>
        <begin position="327"/>
        <end position="336"/>
    </location>
</feature>
<feature type="region of interest" description="Disordered" evidence="1">
    <location>
        <begin position="200"/>
        <end position="370"/>
    </location>
</feature>
<feature type="signal peptide" evidence="2">
    <location>
        <begin position="1"/>
        <end position="29"/>
    </location>
</feature>
<feature type="chain" id="PRO_5040436502" evidence="2">
    <location>
        <begin position="30"/>
        <end position="370"/>
    </location>
</feature>
<keyword evidence="4" id="KW-1185">Reference proteome</keyword>
<dbReference type="AlphaFoldDB" id="A0A9N8HUX8"/>
<feature type="compositionally biased region" description="Polar residues" evidence="1">
    <location>
        <begin position="200"/>
        <end position="220"/>
    </location>
</feature>
<name>A0A9N8HUX8_9STRA</name>
<dbReference type="Proteomes" id="UP001153069">
    <property type="component" value="Unassembled WGS sequence"/>
</dbReference>
<evidence type="ECO:0000313" key="3">
    <source>
        <dbReference type="EMBL" id="CAB9526826.1"/>
    </source>
</evidence>